<dbReference type="InterPro" id="IPR002919">
    <property type="entry name" value="TIL_dom"/>
</dbReference>
<gene>
    <name evidence="4" type="primary">LOC26532066</name>
</gene>
<keyword evidence="1" id="KW-0732">Signal</keyword>
<accession>A0A6I8WER8</accession>
<reference evidence="3" key="1">
    <citation type="submission" date="2024-06" db="UniProtKB">
        <authorList>
            <consortium name="RefSeq"/>
        </authorList>
    </citation>
    <scope>NUCLEOTIDE SEQUENCE [LARGE SCALE GENOMIC DNA]</scope>
    <source>
        <strain evidence="3">MV2-25</strain>
    </source>
</reference>
<dbReference type="Proteomes" id="UP000001819">
    <property type="component" value="Chromosome 2"/>
</dbReference>
<dbReference type="Pfam" id="PF01826">
    <property type="entry name" value="TIL"/>
    <property type="match status" value="1"/>
</dbReference>
<dbReference type="CDD" id="cd19941">
    <property type="entry name" value="TIL"/>
    <property type="match status" value="1"/>
</dbReference>
<sequence>MPGLQITLRLWQPLLLLLLLGCAAYAAPQIQFISRTRAAACGENEEISCLPCQQPSCTVPNYDTDCSKDVICQLGCGCKSGYVRHDHTDRCVSIYECKNFKWISQDPIRARRLVALKRKLRVGSWGRGRPLRQFPEYRKL</sequence>
<reference evidence="4" key="2">
    <citation type="submission" date="2025-08" db="UniProtKB">
        <authorList>
            <consortium name="RefSeq"/>
        </authorList>
    </citation>
    <scope>IDENTIFICATION</scope>
    <source>
        <strain evidence="4">MV-25-SWS-2005</strain>
        <tissue evidence="4">Whole body</tissue>
    </source>
</reference>
<protein>
    <recommendedName>
        <fullName evidence="2">TIL domain-containing protein</fullName>
    </recommendedName>
</protein>
<proteinExistence type="predicted"/>
<dbReference type="Gene3D" id="2.10.25.10">
    <property type="entry name" value="Laminin"/>
    <property type="match status" value="1"/>
</dbReference>
<dbReference type="InterPro" id="IPR036084">
    <property type="entry name" value="Ser_inhib-like_sf"/>
</dbReference>
<feature type="domain" description="TIL" evidence="2">
    <location>
        <begin position="41"/>
        <end position="97"/>
    </location>
</feature>
<feature type="chain" id="PRO_5026161632" description="TIL domain-containing protein" evidence="1">
    <location>
        <begin position="27"/>
        <end position="140"/>
    </location>
</feature>
<evidence type="ECO:0000256" key="1">
    <source>
        <dbReference type="SAM" id="SignalP"/>
    </source>
</evidence>
<dbReference type="KEGG" id="dpo:26532066"/>
<feature type="signal peptide" evidence="1">
    <location>
        <begin position="1"/>
        <end position="26"/>
    </location>
</feature>
<evidence type="ECO:0000313" key="4">
    <source>
        <dbReference type="RefSeq" id="XP_033241069.1"/>
    </source>
</evidence>
<dbReference type="AlphaFoldDB" id="A0A6I8WER8"/>
<organism evidence="3 4">
    <name type="scientific">Drosophila pseudoobscura pseudoobscura</name>
    <name type="common">Fruit fly</name>
    <dbReference type="NCBI Taxonomy" id="46245"/>
    <lineage>
        <taxon>Eukaryota</taxon>
        <taxon>Metazoa</taxon>
        <taxon>Ecdysozoa</taxon>
        <taxon>Arthropoda</taxon>
        <taxon>Hexapoda</taxon>
        <taxon>Insecta</taxon>
        <taxon>Pterygota</taxon>
        <taxon>Neoptera</taxon>
        <taxon>Endopterygota</taxon>
        <taxon>Diptera</taxon>
        <taxon>Brachycera</taxon>
        <taxon>Muscomorpha</taxon>
        <taxon>Ephydroidea</taxon>
        <taxon>Drosophilidae</taxon>
        <taxon>Drosophila</taxon>
        <taxon>Sophophora</taxon>
    </lineage>
</organism>
<name>A0A6I8WER8_DROPS</name>
<dbReference type="InParanoid" id="A0A6I8WER8"/>
<dbReference type="RefSeq" id="XP_033241069.1">
    <property type="nucleotide sequence ID" value="XM_033385178.1"/>
</dbReference>
<dbReference type="SUPFAM" id="SSF57567">
    <property type="entry name" value="Serine protease inhibitors"/>
    <property type="match status" value="1"/>
</dbReference>
<evidence type="ECO:0000259" key="2">
    <source>
        <dbReference type="Pfam" id="PF01826"/>
    </source>
</evidence>
<keyword evidence="3" id="KW-1185">Reference proteome</keyword>
<evidence type="ECO:0000313" key="3">
    <source>
        <dbReference type="Proteomes" id="UP000001819"/>
    </source>
</evidence>